<feature type="compositionally biased region" description="Basic and acidic residues" evidence="1">
    <location>
        <begin position="52"/>
        <end position="64"/>
    </location>
</feature>
<sequence length="76" mass="8361">MEDISIACRAPMFGGDVSHTSAPMMVRSVAVIVEDGESPSSGWNLSWLKAGRHEQDAEDARNDQSNRTQDPGCLRW</sequence>
<protein>
    <submittedName>
        <fullName evidence="2">Uncharacterized protein</fullName>
    </submittedName>
</protein>
<evidence type="ECO:0000313" key="2">
    <source>
        <dbReference type="EMBL" id="GIH25832.1"/>
    </source>
</evidence>
<proteinExistence type="predicted"/>
<gene>
    <name evidence="2" type="ORF">Aph01nite_41420</name>
</gene>
<dbReference type="EMBL" id="BOOA01000033">
    <property type="protein sequence ID" value="GIH25832.1"/>
    <property type="molecule type" value="Genomic_DNA"/>
</dbReference>
<dbReference type="Proteomes" id="UP000640052">
    <property type="component" value="Unassembled WGS sequence"/>
</dbReference>
<dbReference type="RefSeq" id="WP_204042534.1">
    <property type="nucleotide sequence ID" value="NZ_BOOA01000033.1"/>
</dbReference>
<reference evidence="2" key="1">
    <citation type="submission" date="2021-01" db="EMBL/GenBank/DDBJ databases">
        <title>Whole genome shotgun sequence of Acrocarpospora phusangensis NBRC 108782.</title>
        <authorList>
            <person name="Komaki H."/>
            <person name="Tamura T."/>
        </authorList>
    </citation>
    <scope>NUCLEOTIDE SEQUENCE</scope>
    <source>
        <strain evidence="2">NBRC 108782</strain>
    </source>
</reference>
<name>A0A919UPL9_9ACTN</name>
<feature type="region of interest" description="Disordered" evidence="1">
    <location>
        <begin position="52"/>
        <end position="76"/>
    </location>
</feature>
<keyword evidence="3" id="KW-1185">Reference proteome</keyword>
<comment type="caution">
    <text evidence="2">The sequence shown here is derived from an EMBL/GenBank/DDBJ whole genome shotgun (WGS) entry which is preliminary data.</text>
</comment>
<accession>A0A919UPL9</accession>
<evidence type="ECO:0000313" key="3">
    <source>
        <dbReference type="Proteomes" id="UP000640052"/>
    </source>
</evidence>
<evidence type="ECO:0000256" key="1">
    <source>
        <dbReference type="SAM" id="MobiDB-lite"/>
    </source>
</evidence>
<organism evidence="2 3">
    <name type="scientific">Acrocarpospora phusangensis</name>
    <dbReference type="NCBI Taxonomy" id="1070424"/>
    <lineage>
        <taxon>Bacteria</taxon>
        <taxon>Bacillati</taxon>
        <taxon>Actinomycetota</taxon>
        <taxon>Actinomycetes</taxon>
        <taxon>Streptosporangiales</taxon>
        <taxon>Streptosporangiaceae</taxon>
        <taxon>Acrocarpospora</taxon>
    </lineage>
</organism>
<dbReference type="AlphaFoldDB" id="A0A919UPL9"/>